<comment type="caution">
    <text evidence="1">The sequence shown here is derived from an EMBL/GenBank/DDBJ whole genome shotgun (WGS) entry which is preliminary data.</text>
</comment>
<proteinExistence type="predicted"/>
<dbReference type="PANTHER" id="PTHR41729">
    <property type="entry name" value="GLUTAMYL-TRNA SYNTHETASE"/>
    <property type="match status" value="1"/>
</dbReference>
<evidence type="ECO:0008006" key="3">
    <source>
        <dbReference type="Google" id="ProtNLM"/>
    </source>
</evidence>
<dbReference type="Proteomes" id="UP000029843">
    <property type="component" value="Unassembled WGS sequence"/>
</dbReference>
<accession>A0A099KYI6</accession>
<gene>
    <name evidence="1" type="ORF">ND2E_1388</name>
</gene>
<dbReference type="EMBL" id="JQED01000003">
    <property type="protein sequence ID" value="KGJ95606.1"/>
    <property type="molecule type" value="Genomic_DNA"/>
</dbReference>
<organism evidence="1 2">
    <name type="scientific">Colwellia psychrerythraea</name>
    <name type="common">Vibrio psychroerythus</name>
    <dbReference type="NCBI Taxonomy" id="28229"/>
    <lineage>
        <taxon>Bacteria</taxon>
        <taxon>Pseudomonadati</taxon>
        <taxon>Pseudomonadota</taxon>
        <taxon>Gammaproteobacteria</taxon>
        <taxon>Alteromonadales</taxon>
        <taxon>Colwelliaceae</taxon>
        <taxon>Colwellia</taxon>
    </lineage>
</organism>
<dbReference type="OrthoDB" id="9799165at2"/>
<evidence type="ECO:0000313" key="1">
    <source>
        <dbReference type="EMBL" id="KGJ95606.1"/>
    </source>
</evidence>
<dbReference type="AlphaFoldDB" id="A0A099KYI6"/>
<dbReference type="Pfam" id="PF13875">
    <property type="entry name" value="DUF4202"/>
    <property type="match status" value="1"/>
</dbReference>
<name>A0A099KYI6_COLPS</name>
<dbReference type="InterPro" id="IPR025255">
    <property type="entry name" value="DUF4202"/>
</dbReference>
<reference evidence="1 2" key="1">
    <citation type="submission" date="2014-08" db="EMBL/GenBank/DDBJ databases">
        <title>Genomic and Phenotypic Diversity of Colwellia psychrerythraea strains from Disparate Marine Basins.</title>
        <authorList>
            <person name="Techtmann S.M."/>
            <person name="Stelling S.C."/>
            <person name="Utturkar S.M."/>
            <person name="Alshibli N."/>
            <person name="Harris A."/>
            <person name="Brown S.D."/>
            <person name="Hazen T.C."/>
        </authorList>
    </citation>
    <scope>NUCLEOTIDE SEQUENCE [LARGE SCALE GENOMIC DNA]</scope>
    <source>
        <strain evidence="1 2">ND2E</strain>
    </source>
</reference>
<protein>
    <recommendedName>
        <fullName evidence="3">DUF4202 domain-containing protein</fullName>
    </recommendedName>
</protein>
<evidence type="ECO:0000313" key="2">
    <source>
        <dbReference type="Proteomes" id="UP000029843"/>
    </source>
</evidence>
<dbReference type="RefSeq" id="WP_033092141.1">
    <property type="nucleotide sequence ID" value="NZ_JQED01000003.1"/>
</dbReference>
<dbReference type="PANTHER" id="PTHR41729:SF1">
    <property type="entry name" value="GLUTAMYL-TRNA SYNTHETASE"/>
    <property type="match status" value="1"/>
</dbReference>
<dbReference type="PATRIC" id="fig|28229.4.peg.385"/>
<sequence>MTIENLNNTLSAIDEINRQDPNSIVVDGNTQAKELVYGLQMTDCLKQYWPDANELLQIAVRAQHIKRWQLKRTEFAEGKAGYYQWRIAQGKFHAELTASIMVEQGYTVKESEQCAAIIRKENLTTNNDSQTLEDVACLVFLMHYFNEFAAKYTEQDNEAKIVRIVQLTWKKMSEQAHDIALSLTLPEHLAVIVTKALS</sequence>